<organism evidence="1 2">
    <name type="scientific">Shewanella eurypsychrophilus</name>
    <dbReference type="NCBI Taxonomy" id="2593656"/>
    <lineage>
        <taxon>Bacteria</taxon>
        <taxon>Pseudomonadati</taxon>
        <taxon>Pseudomonadota</taxon>
        <taxon>Gammaproteobacteria</taxon>
        <taxon>Alteromonadales</taxon>
        <taxon>Shewanellaceae</taxon>
        <taxon>Shewanella</taxon>
    </lineage>
</organism>
<gene>
    <name evidence="1" type="ORF">FM038_017210</name>
</gene>
<dbReference type="NCBIfam" id="TIGR01635">
    <property type="entry name" value="tail_comp_S"/>
    <property type="match status" value="1"/>
</dbReference>
<dbReference type="RefSeq" id="WP_142874580.1">
    <property type="nucleotide sequence ID" value="NZ_CP045503.2"/>
</dbReference>
<name>A0ABX6V8V7_9GAMM</name>
<evidence type="ECO:0000313" key="1">
    <source>
        <dbReference type="EMBL" id="QPG58959.1"/>
    </source>
</evidence>
<dbReference type="EMBL" id="CP045503">
    <property type="protein sequence ID" value="QPG58959.1"/>
    <property type="molecule type" value="Genomic_DNA"/>
</dbReference>
<evidence type="ECO:0000313" key="2">
    <source>
        <dbReference type="Proteomes" id="UP000316416"/>
    </source>
</evidence>
<keyword evidence="2" id="KW-1185">Reference proteome</keyword>
<dbReference type="Proteomes" id="UP000316416">
    <property type="component" value="Chromosome"/>
</dbReference>
<protein>
    <submittedName>
        <fullName evidence="1">Phage virion morphogenesis protein</fullName>
    </submittedName>
</protein>
<reference evidence="1" key="1">
    <citation type="submission" date="2021-07" db="EMBL/GenBank/DDBJ databases">
        <title>Shewanella sp. YLB-07 whole genome sequence.</title>
        <authorList>
            <person name="Yu L."/>
        </authorList>
    </citation>
    <scope>NUCLEOTIDE SEQUENCE</scope>
    <source>
        <strain evidence="1">YLB-08</strain>
    </source>
</reference>
<accession>A0ABX6V8V7</accession>
<sequence length="158" mass="17476">MAGTFITVDVKGQRSIAKALNDLLKRSGDLTPALGDIGECLTESTQQRFIDQQAPDGTPWEELSSTTLKQKIKQGERTDRILTESGTLADTLHYKLTKDSLEFGSNMEYAAMHQFGGVTSPFSMMPNQEIPARPFLGIAPFERVEIIDILQHHLAKAL</sequence>
<dbReference type="Pfam" id="PF05069">
    <property type="entry name" value="Phage_tail_S"/>
    <property type="match status" value="1"/>
</dbReference>
<dbReference type="InterPro" id="IPR006522">
    <property type="entry name" value="Phage_virion_morphogenesis"/>
</dbReference>
<proteinExistence type="predicted"/>